<reference evidence="8 9" key="1">
    <citation type="submission" date="2016-08" db="EMBL/GenBank/DDBJ databases">
        <authorList>
            <person name="Seilhamer J.J."/>
        </authorList>
    </citation>
    <scope>NUCLEOTIDE SEQUENCE [LARGE SCALE GENOMIC DNA]</scope>
    <source>
        <strain evidence="8 9">KCTC 42603</strain>
    </source>
</reference>
<dbReference type="GO" id="GO:0016020">
    <property type="term" value="C:membrane"/>
    <property type="evidence" value="ECO:0007669"/>
    <property type="project" value="InterPro"/>
</dbReference>
<comment type="caution">
    <text evidence="8">The sequence shown here is derived from an EMBL/GenBank/DDBJ whole genome shotgun (WGS) entry which is preliminary data.</text>
</comment>
<dbReference type="EMBL" id="MDHN01000008">
    <property type="protein sequence ID" value="OFC72152.1"/>
    <property type="molecule type" value="Genomic_DNA"/>
</dbReference>
<evidence type="ECO:0000256" key="4">
    <source>
        <dbReference type="ARBA" id="ARBA00022989"/>
    </source>
</evidence>
<dbReference type="GO" id="GO:0008146">
    <property type="term" value="F:sulfotransferase activity"/>
    <property type="evidence" value="ECO:0007669"/>
    <property type="project" value="InterPro"/>
</dbReference>
<dbReference type="AlphaFoldDB" id="A0A1E7ZFD3"/>
<dbReference type="Gene3D" id="3.40.50.300">
    <property type="entry name" value="P-loop containing nucleotide triphosphate hydrolases"/>
    <property type="match status" value="1"/>
</dbReference>
<protein>
    <recommendedName>
        <fullName evidence="10">Sulfotransferase</fullName>
    </recommendedName>
</protein>
<evidence type="ECO:0000313" key="9">
    <source>
        <dbReference type="Proteomes" id="UP000175691"/>
    </source>
</evidence>
<gene>
    <name evidence="8" type="ORF">BFC18_05485</name>
</gene>
<keyword evidence="6" id="KW-0472">Membrane</keyword>
<dbReference type="Pfam" id="PF03567">
    <property type="entry name" value="Sulfotransfer_2"/>
    <property type="match status" value="1"/>
</dbReference>
<organism evidence="8 9">
    <name type="scientific">Alteromonas confluentis</name>
    <dbReference type="NCBI Taxonomy" id="1656094"/>
    <lineage>
        <taxon>Bacteria</taxon>
        <taxon>Pseudomonadati</taxon>
        <taxon>Pseudomonadota</taxon>
        <taxon>Gammaproteobacteria</taxon>
        <taxon>Alteromonadales</taxon>
        <taxon>Alteromonadaceae</taxon>
        <taxon>Alteromonas/Salinimonas group</taxon>
        <taxon>Alteromonas</taxon>
    </lineage>
</organism>
<sequence length="231" mass="27183">MISHEHKCVFVHIPKCAGTSIEHVLGHFDDFEGRQGQDHRSVRMMDPKPPYSKILFDPDNAKDFIRGVRHGFRQHKNPKNALTLTSKQYNDYFFFTFVRNPWERCFSWYKNVIRDEIHQKNYRVPATISFDDFMKEYAGTGYLRPQTYWLKNYNGNLNDIDYVGKFESLTEDFVVIAQKLGIKSTALPHKIKGSTSKTIEMSASVTRFISQYYEEEIELFGYKNSPYMKSL</sequence>
<evidence type="ECO:0000256" key="2">
    <source>
        <dbReference type="ARBA" id="ARBA00022679"/>
    </source>
</evidence>
<dbReference type="SUPFAM" id="SSF52540">
    <property type="entry name" value="P-loop containing nucleoside triphosphate hydrolases"/>
    <property type="match status" value="1"/>
</dbReference>
<dbReference type="Proteomes" id="UP000175691">
    <property type="component" value="Unassembled WGS sequence"/>
</dbReference>
<keyword evidence="9" id="KW-1185">Reference proteome</keyword>
<evidence type="ECO:0008006" key="10">
    <source>
        <dbReference type="Google" id="ProtNLM"/>
    </source>
</evidence>
<name>A0A1E7ZFD3_9ALTE</name>
<comment type="subcellular location">
    <subcellularLocation>
        <location evidence="1">Golgi apparatus membrane</location>
        <topology evidence="1">Single-pass type II membrane protein</topology>
    </subcellularLocation>
</comment>
<dbReference type="InterPro" id="IPR027417">
    <property type="entry name" value="P-loop_NTPase"/>
</dbReference>
<dbReference type="PANTHER" id="PTHR12137:SF54">
    <property type="entry name" value="CARBOHYDRATE SULFOTRANSFERASE"/>
    <property type="match status" value="1"/>
</dbReference>
<dbReference type="InterPro" id="IPR018011">
    <property type="entry name" value="Carb_sulfotrans_8-10"/>
</dbReference>
<accession>A0A1E7ZFD3</accession>
<evidence type="ECO:0000256" key="1">
    <source>
        <dbReference type="ARBA" id="ARBA00004323"/>
    </source>
</evidence>
<dbReference type="RefSeq" id="WP_070123934.1">
    <property type="nucleotide sequence ID" value="NZ_MDHN01000008.1"/>
</dbReference>
<keyword evidence="3" id="KW-0812">Transmembrane</keyword>
<keyword evidence="2" id="KW-0808">Transferase</keyword>
<evidence type="ECO:0000256" key="3">
    <source>
        <dbReference type="ARBA" id="ARBA00022692"/>
    </source>
</evidence>
<evidence type="ECO:0000256" key="5">
    <source>
        <dbReference type="ARBA" id="ARBA00023034"/>
    </source>
</evidence>
<dbReference type="STRING" id="1656094.BFC18_05485"/>
<dbReference type="GO" id="GO:0016051">
    <property type="term" value="P:carbohydrate biosynthetic process"/>
    <property type="evidence" value="ECO:0007669"/>
    <property type="project" value="InterPro"/>
</dbReference>
<dbReference type="PANTHER" id="PTHR12137">
    <property type="entry name" value="CARBOHYDRATE SULFOTRANSFERASE"/>
    <property type="match status" value="1"/>
</dbReference>
<keyword evidence="4" id="KW-1133">Transmembrane helix</keyword>
<proteinExistence type="predicted"/>
<keyword evidence="7" id="KW-0325">Glycoprotein</keyword>
<dbReference type="InterPro" id="IPR005331">
    <property type="entry name" value="Sulfotransferase"/>
</dbReference>
<keyword evidence="5" id="KW-0333">Golgi apparatus</keyword>
<evidence type="ECO:0000256" key="6">
    <source>
        <dbReference type="ARBA" id="ARBA00023136"/>
    </source>
</evidence>
<evidence type="ECO:0000313" key="8">
    <source>
        <dbReference type="EMBL" id="OFC72152.1"/>
    </source>
</evidence>
<dbReference type="OrthoDB" id="288532at2"/>
<evidence type="ECO:0000256" key="7">
    <source>
        <dbReference type="ARBA" id="ARBA00023180"/>
    </source>
</evidence>